<dbReference type="InterPro" id="IPR003779">
    <property type="entry name" value="CMD-like"/>
</dbReference>
<evidence type="ECO:0000313" key="3">
    <source>
        <dbReference type="Proteomes" id="UP000199323"/>
    </source>
</evidence>
<dbReference type="SUPFAM" id="SSF69118">
    <property type="entry name" value="AhpD-like"/>
    <property type="match status" value="1"/>
</dbReference>
<dbReference type="AlphaFoldDB" id="A0A1I2JNR7"/>
<reference evidence="2 3" key="1">
    <citation type="submission" date="2016-10" db="EMBL/GenBank/DDBJ databases">
        <authorList>
            <person name="de Groot N.N."/>
        </authorList>
    </citation>
    <scope>NUCLEOTIDE SEQUENCE [LARGE SCALE GENOMIC DNA]</scope>
    <source>
        <strain evidence="2 3">CGMCC 4.3510</strain>
    </source>
</reference>
<proteinExistence type="predicted"/>
<dbReference type="Gene3D" id="1.20.1290.10">
    <property type="entry name" value="AhpD-like"/>
    <property type="match status" value="1"/>
</dbReference>
<gene>
    <name evidence="2" type="ORF">SAMN05216251_11945</name>
</gene>
<feature type="domain" description="Carboxymuconolactone decarboxylase-like" evidence="1">
    <location>
        <begin position="42"/>
        <end position="122"/>
    </location>
</feature>
<evidence type="ECO:0000259" key="1">
    <source>
        <dbReference type="Pfam" id="PF02627"/>
    </source>
</evidence>
<dbReference type="InterPro" id="IPR029032">
    <property type="entry name" value="AhpD-like"/>
</dbReference>
<keyword evidence="3" id="KW-1185">Reference proteome</keyword>
<dbReference type="STRING" id="380248.SAMN05216251_11945"/>
<accession>A0A1I2JNR7</accession>
<organism evidence="2 3">
    <name type="scientific">Actinacidiphila alni</name>
    <dbReference type="NCBI Taxonomy" id="380248"/>
    <lineage>
        <taxon>Bacteria</taxon>
        <taxon>Bacillati</taxon>
        <taxon>Actinomycetota</taxon>
        <taxon>Actinomycetes</taxon>
        <taxon>Kitasatosporales</taxon>
        <taxon>Streptomycetaceae</taxon>
        <taxon>Actinacidiphila</taxon>
    </lineage>
</organism>
<dbReference type="Proteomes" id="UP000199323">
    <property type="component" value="Unassembled WGS sequence"/>
</dbReference>
<evidence type="ECO:0000313" key="2">
    <source>
        <dbReference type="EMBL" id="SFF56452.1"/>
    </source>
</evidence>
<name>A0A1I2JNR7_9ACTN</name>
<dbReference type="EMBL" id="FONG01000019">
    <property type="protein sequence ID" value="SFF56452.1"/>
    <property type="molecule type" value="Genomic_DNA"/>
</dbReference>
<protein>
    <submittedName>
        <fullName evidence="2">4-carboxymuconolactone decarboxylase</fullName>
    </submittedName>
</protein>
<dbReference type="GO" id="GO:0051920">
    <property type="term" value="F:peroxiredoxin activity"/>
    <property type="evidence" value="ECO:0007669"/>
    <property type="project" value="InterPro"/>
</dbReference>
<sequence length="149" mass="15531">MVMRPSTIDREAGYRLLAEMAGPATVESTLTGLDTLAPGFPDWIVTALFGGTYQREGIALRDRQIANLAALTALGGVEPQLDDHVRNSLRIGMSPREIVEVMVHLAPYVGVPKALAGLRVAAAVLEETGAGTVGDGTASRDTDDGGSTA</sequence>
<dbReference type="Pfam" id="PF02627">
    <property type="entry name" value="CMD"/>
    <property type="match status" value="1"/>
</dbReference>
<dbReference type="InterPro" id="IPR052512">
    <property type="entry name" value="4CMD/NDH-1_regulator"/>
</dbReference>
<dbReference type="PANTHER" id="PTHR33570">
    <property type="entry name" value="4-CARBOXYMUCONOLACTONE DECARBOXYLASE FAMILY PROTEIN"/>
    <property type="match status" value="1"/>
</dbReference>
<dbReference type="PANTHER" id="PTHR33570:SF2">
    <property type="entry name" value="CARBOXYMUCONOLACTONE DECARBOXYLASE-LIKE DOMAIN-CONTAINING PROTEIN"/>
    <property type="match status" value="1"/>
</dbReference>